<proteinExistence type="predicted"/>
<accession>A0A396IQ37</accession>
<dbReference type="AlphaFoldDB" id="A0A396IQ37"/>
<organism evidence="1 2">
    <name type="scientific">Medicago truncatula</name>
    <name type="common">Barrel medic</name>
    <name type="synonym">Medicago tribuloides</name>
    <dbReference type="NCBI Taxonomy" id="3880"/>
    <lineage>
        <taxon>Eukaryota</taxon>
        <taxon>Viridiplantae</taxon>
        <taxon>Streptophyta</taxon>
        <taxon>Embryophyta</taxon>
        <taxon>Tracheophyta</taxon>
        <taxon>Spermatophyta</taxon>
        <taxon>Magnoliopsida</taxon>
        <taxon>eudicotyledons</taxon>
        <taxon>Gunneridae</taxon>
        <taxon>Pentapetalae</taxon>
        <taxon>rosids</taxon>
        <taxon>fabids</taxon>
        <taxon>Fabales</taxon>
        <taxon>Fabaceae</taxon>
        <taxon>Papilionoideae</taxon>
        <taxon>50 kb inversion clade</taxon>
        <taxon>NPAAA clade</taxon>
        <taxon>Hologalegina</taxon>
        <taxon>IRL clade</taxon>
        <taxon>Trifolieae</taxon>
        <taxon>Medicago</taxon>
    </lineage>
</organism>
<dbReference type="Proteomes" id="UP000265566">
    <property type="component" value="Chromosome 3"/>
</dbReference>
<evidence type="ECO:0000313" key="2">
    <source>
        <dbReference type="Proteomes" id="UP000265566"/>
    </source>
</evidence>
<sequence length="48" mass="5567">MSPQQLNDKAFQGMSPQRFPNHERTQLVYISIQLNYDSNNIGNDNDRA</sequence>
<reference evidence="2" key="1">
    <citation type="journal article" date="2018" name="Nat. Plants">
        <title>Whole-genome landscape of Medicago truncatula symbiotic genes.</title>
        <authorList>
            <person name="Pecrix Y."/>
            <person name="Staton S.E."/>
            <person name="Sallet E."/>
            <person name="Lelandais-Briere C."/>
            <person name="Moreau S."/>
            <person name="Carrere S."/>
            <person name="Blein T."/>
            <person name="Jardinaud M.F."/>
            <person name="Latrasse D."/>
            <person name="Zouine M."/>
            <person name="Zahm M."/>
            <person name="Kreplak J."/>
            <person name="Mayjonade B."/>
            <person name="Satge C."/>
            <person name="Perez M."/>
            <person name="Cauet S."/>
            <person name="Marande W."/>
            <person name="Chantry-Darmon C."/>
            <person name="Lopez-Roques C."/>
            <person name="Bouchez O."/>
            <person name="Berard A."/>
            <person name="Debelle F."/>
            <person name="Munos S."/>
            <person name="Bendahmane A."/>
            <person name="Berges H."/>
            <person name="Niebel A."/>
            <person name="Buitink J."/>
            <person name="Frugier F."/>
            <person name="Benhamed M."/>
            <person name="Crespi M."/>
            <person name="Gouzy J."/>
            <person name="Gamas P."/>
        </authorList>
    </citation>
    <scope>NUCLEOTIDE SEQUENCE [LARGE SCALE GENOMIC DNA]</scope>
    <source>
        <strain evidence="2">cv. Jemalong A17</strain>
    </source>
</reference>
<name>A0A396IQ37_MEDTR</name>
<protein>
    <submittedName>
        <fullName evidence="1">Uncharacterized protein</fullName>
    </submittedName>
</protein>
<gene>
    <name evidence="1" type="ORF">MtrunA17_Chr3g0093541</name>
</gene>
<dbReference type="Gramene" id="rna14681">
    <property type="protein sequence ID" value="RHN66643.1"/>
    <property type="gene ID" value="gene14681"/>
</dbReference>
<dbReference type="EMBL" id="PSQE01000003">
    <property type="protein sequence ID" value="RHN66643.1"/>
    <property type="molecule type" value="Genomic_DNA"/>
</dbReference>
<comment type="caution">
    <text evidence="1">The sequence shown here is derived from an EMBL/GenBank/DDBJ whole genome shotgun (WGS) entry which is preliminary data.</text>
</comment>
<evidence type="ECO:0000313" key="1">
    <source>
        <dbReference type="EMBL" id="RHN66643.1"/>
    </source>
</evidence>